<evidence type="ECO:0000313" key="4">
    <source>
        <dbReference type="Proteomes" id="UP001239083"/>
    </source>
</evidence>
<feature type="transmembrane region" description="Helical" evidence="1">
    <location>
        <begin position="12"/>
        <end position="30"/>
    </location>
</feature>
<feature type="domain" description="TadE-like" evidence="2">
    <location>
        <begin position="9"/>
        <end position="51"/>
    </location>
</feature>
<evidence type="ECO:0000256" key="1">
    <source>
        <dbReference type="SAM" id="Phobius"/>
    </source>
</evidence>
<reference evidence="3 4" key="1">
    <citation type="submission" date="2023-07" db="EMBL/GenBank/DDBJ databases">
        <title>Comparative genomics of wheat-associated soil bacteria to identify genetic determinants of phenazine resistance.</title>
        <authorList>
            <person name="Mouncey N."/>
        </authorList>
    </citation>
    <scope>NUCLEOTIDE SEQUENCE [LARGE SCALE GENOMIC DNA]</scope>
    <source>
        <strain evidence="3 4">V3I3</strain>
    </source>
</reference>
<dbReference type="InterPro" id="IPR012495">
    <property type="entry name" value="TadE-like_dom"/>
</dbReference>
<comment type="caution">
    <text evidence="3">The sequence shown here is derived from an EMBL/GenBank/DDBJ whole genome shotgun (WGS) entry which is preliminary data.</text>
</comment>
<dbReference type="EMBL" id="JAUSYY010000001">
    <property type="protein sequence ID" value="MDQ0894601.1"/>
    <property type="molecule type" value="Genomic_DNA"/>
</dbReference>
<evidence type="ECO:0000313" key="3">
    <source>
        <dbReference type="EMBL" id="MDQ0894601.1"/>
    </source>
</evidence>
<dbReference type="Pfam" id="PF07811">
    <property type="entry name" value="TadE"/>
    <property type="match status" value="1"/>
</dbReference>
<gene>
    <name evidence="3" type="ORF">QFZ26_002156</name>
</gene>
<keyword evidence="1" id="KW-0472">Membrane</keyword>
<evidence type="ECO:0000259" key="2">
    <source>
        <dbReference type="Pfam" id="PF07811"/>
    </source>
</evidence>
<keyword evidence="1" id="KW-0812">Transmembrane</keyword>
<organism evidence="3 4">
    <name type="scientific">Agromyces ramosus</name>
    <dbReference type="NCBI Taxonomy" id="33879"/>
    <lineage>
        <taxon>Bacteria</taxon>
        <taxon>Bacillati</taxon>
        <taxon>Actinomycetota</taxon>
        <taxon>Actinomycetes</taxon>
        <taxon>Micrococcales</taxon>
        <taxon>Microbacteriaceae</taxon>
        <taxon>Agromyces</taxon>
    </lineage>
</organism>
<name>A0ABU0R944_9MICO</name>
<accession>A0ABU0R944</accession>
<sequence length="136" mass="14111">MRAHDKDRGAAAVEFALMFPLVIMLLLSVIEFSRLWNIQATISDSARIAARTAAILSTDPTFDDAEVQAAAIADATGIPSFVDWTTATVTVELDCDVSGVATSVVTVAPGSFSTWFTSAVGTPITLTANGAMPCGG</sequence>
<keyword evidence="4" id="KW-1185">Reference proteome</keyword>
<proteinExistence type="predicted"/>
<protein>
    <submittedName>
        <fullName evidence="3">Flp pilus assembly protein TadG</fullName>
    </submittedName>
</protein>
<dbReference type="Proteomes" id="UP001239083">
    <property type="component" value="Unassembled WGS sequence"/>
</dbReference>
<dbReference type="RefSeq" id="WP_307041970.1">
    <property type="nucleotide sequence ID" value="NZ_JAUSYY010000001.1"/>
</dbReference>
<keyword evidence="1" id="KW-1133">Transmembrane helix</keyword>